<feature type="chain" id="PRO_5046217573" evidence="6">
    <location>
        <begin position="30"/>
        <end position="370"/>
    </location>
</feature>
<dbReference type="Proteomes" id="UP001500957">
    <property type="component" value="Unassembled WGS sequence"/>
</dbReference>
<evidence type="ECO:0000256" key="5">
    <source>
        <dbReference type="SAM" id="MobiDB-lite"/>
    </source>
</evidence>
<sequence>MPVTLRSRRVRRGCAALALVVLAPLTACANDDDPLASSSGSSSASTAETPTESAAPAADSFPVTIEQSVGNVTIPSAPSRVVALDFPSADASIALGVIPVGMQNITYVEGGVQEWTKEALGTNPVPELIDQDNGFPFEQIAALDPDVILATNTYPLITENWSQLNAIAPVVGHVDEAGGDDWQDGFRKIARALGKTTDGDRLLAEAESVITQTKRDHPEFLGRTASFFNFVPNDGLYVISSNDDVSMRFIRDLGFAGAPTSVTALNNSGTPVSARALISAERYSVIDADVLLGTSTDPAALDELENSDLFQRVPAVARGSFLGFGIGPATAMAFPSILSVQYAVRELIDDLADAVRADETAGASASPTSS</sequence>
<evidence type="ECO:0000256" key="4">
    <source>
        <dbReference type="ARBA" id="ARBA00022729"/>
    </source>
</evidence>
<comment type="caution">
    <text evidence="8">The sequence shown here is derived from an EMBL/GenBank/DDBJ whole genome shotgun (WGS) entry which is preliminary data.</text>
</comment>
<proteinExistence type="inferred from homology"/>
<keyword evidence="4 6" id="KW-0732">Signal</keyword>
<evidence type="ECO:0000256" key="3">
    <source>
        <dbReference type="ARBA" id="ARBA00022448"/>
    </source>
</evidence>
<evidence type="ECO:0000256" key="6">
    <source>
        <dbReference type="SAM" id="SignalP"/>
    </source>
</evidence>
<reference evidence="8 9" key="1">
    <citation type="journal article" date="2019" name="Int. J. Syst. Evol. Microbiol.">
        <title>The Global Catalogue of Microorganisms (GCM) 10K type strain sequencing project: providing services to taxonomists for standard genome sequencing and annotation.</title>
        <authorList>
            <consortium name="The Broad Institute Genomics Platform"/>
            <consortium name="The Broad Institute Genome Sequencing Center for Infectious Disease"/>
            <person name="Wu L."/>
            <person name="Ma J."/>
        </authorList>
    </citation>
    <scope>NUCLEOTIDE SEQUENCE [LARGE SCALE GENOMIC DNA]</scope>
    <source>
        <strain evidence="8 9">JCM 10671</strain>
    </source>
</reference>
<organism evidence="8 9">
    <name type="scientific">Sporichthya brevicatena</name>
    <dbReference type="NCBI Taxonomy" id="171442"/>
    <lineage>
        <taxon>Bacteria</taxon>
        <taxon>Bacillati</taxon>
        <taxon>Actinomycetota</taxon>
        <taxon>Actinomycetes</taxon>
        <taxon>Sporichthyales</taxon>
        <taxon>Sporichthyaceae</taxon>
        <taxon>Sporichthya</taxon>
    </lineage>
</organism>
<dbReference type="InterPro" id="IPR051313">
    <property type="entry name" value="Bact_iron-sidero_bind"/>
</dbReference>
<comment type="similarity">
    <text evidence="2">Belongs to the bacterial solute-binding protein 8 family.</text>
</comment>
<protein>
    <submittedName>
        <fullName evidence="8">Iron-siderophore ABC transporter substrate-binding protein</fullName>
    </submittedName>
</protein>
<evidence type="ECO:0000313" key="8">
    <source>
        <dbReference type="EMBL" id="GAA0620009.1"/>
    </source>
</evidence>
<evidence type="ECO:0000256" key="1">
    <source>
        <dbReference type="ARBA" id="ARBA00004196"/>
    </source>
</evidence>
<dbReference type="PROSITE" id="PS50983">
    <property type="entry name" value="FE_B12_PBP"/>
    <property type="match status" value="1"/>
</dbReference>
<dbReference type="SUPFAM" id="SSF53807">
    <property type="entry name" value="Helical backbone' metal receptor"/>
    <property type="match status" value="1"/>
</dbReference>
<dbReference type="Gene3D" id="3.40.50.1980">
    <property type="entry name" value="Nitrogenase molybdenum iron protein domain"/>
    <property type="match status" value="2"/>
</dbReference>
<evidence type="ECO:0000256" key="2">
    <source>
        <dbReference type="ARBA" id="ARBA00008814"/>
    </source>
</evidence>
<dbReference type="Pfam" id="PF01497">
    <property type="entry name" value="Peripla_BP_2"/>
    <property type="match status" value="1"/>
</dbReference>
<keyword evidence="9" id="KW-1185">Reference proteome</keyword>
<dbReference type="EMBL" id="BAAAHE010000017">
    <property type="protein sequence ID" value="GAA0620009.1"/>
    <property type="molecule type" value="Genomic_DNA"/>
</dbReference>
<dbReference type="RefSeq" id="WP_344604824.1">
    <property type="nucleotide sequence ID" value="NZ_BAAAHE010000017.1"/>
</dbReference>
<evidence type="ECO:0000259" key="7">
    <source>
        <dbReference type="PROSITE" id="PS50983"/>
    </source>
</evidence>
<feature type="compositionally biased region" description="Low complexity" evidence="5">
    <location>
        <begin position="36"/>
        <end position="58"/>
    </location>
</feature>
<dbReference type="InterPro" id="IPR002491">
    <property type="entry name" value="ABC_transptr_periplasmic_BD"/>
</dbReference>
<keyword evidence="3" id="KW-0813">Transport</keyword>
<feature type="domain" description="Fe/B12 periplasmic-binding" evidence="7">
    <location>
        <begin position="80"/>
        <end position="355"/>
    </location>
</feature>
<comment type="subcellular location">
    <subcellularLocation>
        <location evidence="1">Cell envelope</location>
    </subcellularLocation>
</comment>
<feature type="signal peptide" evidence="6">
    <location>
        <begin position="1"/>
        <end position="29"/>
    </location>
</feature>
<gene>
    <name evidence="8" type="ORF">GCM10009547_23150</name>
</gene>
<evidence type="ECO:0000313" key="9">
    <source>
        <dbReference type="Proteomes" id="UP001500957"/>
    </source>
</evidence>
<feature type="region of interest" description="Disordered" evidence="5">
    <location>
        <begin position="33"/>
        <end position="59"/>
    </location>
</feature>
<accession>A0ABN1GUK2</accession>
<name>A0ABN1GUK2_9ACTN</name>
<dbReference type="PANTHER" id="PTHR30532">
    <property type="entry name" value="IRON III DICITRATE-BINDING PERIPLASMIC PROTEIN"/>
    <property type="match status" value="1"/>
</dbReference>
<dbReference type="PANTHER" id="PTHR30532:SF24">
    <property type="entry name" value="FERRIC ENTEROBACTIN-BINDING PERIPLASMIC PROTEIN FEPB"/>
    <property type="match status" value="1"/>
</dbReference>